<evidence type="ECO:0000313" key="2">
    <source>
        <dbReference type="Proteomes" id="UP000317977"/>
    </source>
</evidence>
<reference evidence="1 2" key="1">
    <citation type="submission" date="2019-02" db="EMBL/GenBank/DDBJ databases">
        <title>Deep-cultivation of Planctomycetes and their phenomic and genomic characterization uncovers novel biology.</title>
        <authorList>
            <person name="Wiegand S."/>
            <person name="Jogler M."/>
            <person name="Boedeker C."/>
            <person name="Pinto D."/>
            <person name="Vollmers J."/>
            <person name="Rivas-Marin E."/>
            <person name="Kohn T."/>
            <person name="Peeters S.H."/>
            <person name="Heuer A."/>
            <person name="Rast P."/>
            <person name="Oberbeckmann S."/>
            <person name="Bunk B."/>
            <person name="Jeske O."/>
            <person name="Meyerdierks A."/>
            <person name="Storesund J.E."/>
            <person name="Kallscheuer N."/>
            <person name="Luecker S."/>
            <person name="Lage O.M."/>
            <person name="Pohl T."/>
            <person name="Merkel B.J."/>
            <person name="Hornburger P."/>
            <person name="Mueller R.-W."/>
            <person name="Bruemmer F."/>
            <person name="Labrenz M."/>
            <person name="Spormann A.M."/>
            <person name="Op Den Camp H."/>
            <person name="Overmann J."/>
            <person name="Amann R."/>
            <person name="Jetten M.S.M."/>
            <person name="Mascher T."/>
            <person name="Medema M.H."/>
            <person name="Devos D.P."/>
            <person name="Kaster A.-K."/>
            <person name="Ovreas L."/>
            <person name="Rohde M."/>
            <person name="Galperin M.Y."/>
            <person name="Jogler C."/>
        </authorList>
    </citation>
    <scope>NUCLEOTIDE SEQUENCE [LARGE SCALE GENOMIC DNA]</scope>
    <source>
        <strain evidence="1 2">Poly59</strain>
    </source>
</reference>
<accession>A0A5C6EH33</accession>
<comment type="caution">
    <text evidence="1">The sequence shown here is derived from an EMBL/GenBank/DDBJ whole genome shotgun (WGS) entry which is preliminary data.</text>
</comment>
<proteinExistence type="predicted"/>
<dbReference type="Proteomes" id="UP000317977">
    <property type="component" value="Unassembled WGS sequence"/>
</dbReference>
<keyword evidence="2" id="KW-1185">Reference proteome</keyword>
<dbReference type="EMBL" id="SJPX01000005">
    <property type="protein sequence ID" value="TWU47850.1"/>
    <property type="molecule type" value="Genomic_DNA"/>
</dbReference>
<protein>
    <submittedName>
        <fullName evidence="1">Uncharacterized protein</fullName>
    </submittedName>
</protein>
<dbReference type="AlphaFoldDB" id="A0A5C6EH33"/>
<organism evidence="1 2">
    <name type="scientific">Rubripirellula reticaptiva</name>
    <dbReference type="NCBI Taxonomy" id="2528013"/>
    <lineage>
        <taxon>Bacteria</taxon>
        <taxon>Pseudomonadati</taxon>
        <taxon>Planctomycetota</taxon>
        <taxon>Planctomycetia</taxon>
        <taxon>Pirellulales</taxon>
        <taxon>Pirellulaceae</taxon>
        <taxon>Rubripirellula</taxon>
    </lineage>
</organism>
<name>A0A5C6EH33_9BACT</name>
<sequence length="109" mass="12331">MSTSAWNERFTLHWLATATRPIAGHVPAFFRLQRLLTTIAGSNRPAYFFLSGYVSHPIGQNFAATVAIFATADPRGLNWNTFNELSELRISIDAYHDRLSQKQEQKASF</sequence>
<gene>
    <name evidence="1" type="ORF">Poly59_46920</name>
</gene>
<evidence type="ECO:0000313" key="1">
    <source>
        <dbReference type="EMBL" id="TWU47850.1"/>
    </source>
</evidence>